<proteinExistence type="predicted"/>
<evidence type="ECO:0000313" key="1">
    <source>
        <dbReference type="EMBL" id="MCP2168147.1"/>
    </source>
</evidence>
<organism evidence="1 2">
    <name type="scientific">Goodfellowiella coeruleoviolacea</name>
    <dbReference type="NCBI Taxonomy" id="334858"/>
    <lineage>
        <taxon>Bacteria</taxon>
        <taxon>Bacillati</taxon>
        <taxon>Actinomycetota</taxon>
        <taxon>Actinomycetes</taxon>
        <taxon>Pseudonocardiales</taxon>
        <taxon>Pseudonocardiaceae</taxon>
        <taxon>Goodfellowiella</taxon>
    </lineage>
</organism>
<protein>
    <submittedName>
        <fullName evidence="1">Uncharacterized protein</fullName>
    </submittedName>
</protein>
<keyword evidence="2" id="KW-1185">Reference proteome</keyword>
<accession>A0AAE3GIQ3</accession>
<dbReference type="EMBL" id="JAMTCK010000012">
    <property type="protein sequence ID" value="MCP2168147.1"/>
    <property type="molecule type" value="Genomic_DNA"/>
</dbReference>
<sequence>MAAVTSPGDAGRHWPEQVGHTAVTVPQLLARMWAVGRRIRLDWDAALVTADYDQCATTVLPLRGIA</sequence>
<comment type="caution">
    <text evidence="1">The sequence shown here is derived from an EMBL/GenBank/DDBJ whole genome shotgun (WGS) entry which is preliminary data.</text>
</comment>
<evidence type="ECO:0000313" key="2">
    <source>
        <dbReference type="Proteomes" id="UP001206128"/>
    </source>
</evidence>
<name>A0AAE3GIQ3_9PSEU</name>
<gene>
    <name evidence="1" type="ORF">LX83_005021</name>
</gene>
<dbReference type="AlphaFoldDB" id="A0AAE3GIQ3"/>
<reference evidence="1" key="1">
    <citation type="submission" date="2022-06" db="EMBL/GenBank/DDBJ databases">
        <title>Genomic Encyclopedia of Archaeal and Bacterial Type Strains, Phase II (KMG-II): from individual species to whole genera.</title>
        <authorList>
            <person name="Goeker M."/>
        </authorList>
    </citation>
    <scope>NUCLEOTIDE SEQUENCE</scope>
    <source>
        <strain evidence="1">DSM 43935</strain>
    </source>
</reference>
<dbReference type="Proteomes" id="UP001206128">
    <property type="component" value="Unassembled WGS sequence"/>
</dbReference>